<dbReference type="Proteomes" id="UP001470230">
    <property type="component" value="Unassembled WGS sequence"/>
</dbReference>
<accession>A0ABR2HD46</accession>
<sequence length="128" mass="15098">MTEAMVLKCTLKVSPKVNSTEKEVVDDILKDYFVCNGVDLVPICDYDWVNYDYLIKILNNAADYLYRDGMVRHNIRGEMLYIVQKNKGKPQEWRMVFRKGVINEIENDFRWIPKKKYVNNHVNGTFLG</sequence>
<protein>
    <submittedName>
        <fullName evidence="1">Uncharacterized protein</fullName>
    </submittedName>
</protein>
<comment type="caution">
    <text evidence="1">The sequence shown here is derived from an EMBL/GenBank/DDBJ whole genome shotgun (WGS) entry which is preliminary data.</text>
</comment>
<evidence type="ECO:0000313" key="2">
    <source>
        <dbReference type="Proteomes" id="UP001470230"/>
    </source>
</evidence>
<gene>
    <name evidence="1" type="ORF">M9Y10_024456</name>
</gene>
<keyword evidence="2" id="KW-1185">Reference proteome</keyword>
<proteinExistence type="predicted"/>
<reference evidence="1 2" key="1">
    <citation type="submission" date="2024-04" db="EMBL/GenBank/DDBJ databases">
        <title>Tritrichomonas musculus Genome.</title>
        <authorList>
            <person name="Alves-Ferreira E."/>
            <person name="Grigg M."/>
            <person name="Lorenzi H."/>
            <person name="Galac M."/>
        </authorList>
    </citation>
    <scope>NUCLEOTIDE SEQUENCE [LARGE SCALE GENOMIC DNA]</scope>
    <source>
        <strain evidence="1 2">EAF2021</strain>
    </source>
</reference>
<dbReference type="EMBL" id="JAPFFF010000033">
    <property type="protein sequence ID" value="KAK8844245.1"/>
    <property type="molecule type" value="Genomic_DNA"/>
</dbReference>
<name>A0ABR2HD46_9EUKA</name>
<evidence type="ECO:0000313" key="1">
    <source>
        <dbReference type="EMBL" id="KAK8844245.1"/>
    </source>
</evidence>
<organism evidence="1 2">
    <name type="scientific">Tritrichomonas musculus</name>
    <dbReference type="NCBI Taxonomy" id="1915356"/>
    <lineage>
        <taxon>Eukaryota</taxon>
        <taxon>Metamonada</taxon>
        <taxon>Parabasalia</taxon>
        <taxon>Tritrichomonadida</taxon>
        <taxon>Tritrichomonadidae</taxon>
        <taxon>Tritrichomonas</taxon>
    </lineage>
</organism>